<comment type="caution">
    <text evidence="2">The sequence shown here is derived from an EMBL/GenBank/DDBJ whole genome shotgun (WGS) entry which is preliminary data.</text>
</comment>
<name>A0AAV7SHF1_PLEWA</name>
<dbReference type="AlphaFoldDB" id="A0AAV7SHF1"/>
<feature type="compositionally biased region" description="Low complexity" evidence="1">
    <location>
        <begin position="132"/>
        <end position="143"/>
    </location>
</feature>
<keyword evidence="3" id="KW-1185">Reference proteome</keyword>
<dbReference type="EMBL" id="JANPWB010000008">
    <property type="protein sequence ID" value="KAJ1163470.1"/>
    <property type="molecule type" value="Genomic_DNA"/>
</dbReference>
<dbReference type="Proteomes" id="UP001066276">
    <property type="component" value="Chromosome 4_2"/>
</dbReference>
<accession>A0AAV7SHF1</accession>
<proteinExistence type="predicted"/>
<organism evidence="2 3">
    <name type="scientific">Pleurodeles waltl</name>
    <name type="common">Iberian ribbed newt</name>
    <dbReference type="NCBI Taxonomy" id="8319"/>
    <lineage>
        <taxon>Eukaryota</taxon>
        <taxon>Metazoa</taxon>
        <taxon>Chordata</taxon>
        <taxon>Craniata</taxon>
        <taxon>Vertebrata</taxon>
        <taxon>Euteleostomi</taxon>
        <taxon>Amphibia</taxon>
        <taxon>Batrachia</taxon>
        <taxon>Caudata</taxon>
        <taxon>Salamandroidea</taxon>
        <taxon>Salamandridae</taxon>
        <taxon>Pleurodelinae</taxon>
        <taxon>Pleurodeles</taxon>
    </lineage>
</organism>
<sequence>MVAPSQSERSYIWAYPALHPPHRRAWGSAAVSFLGHPPPGAQTGRPQQVVPDPPLRHGRGRSSPGPQQAESGDTRLPPPPRRAQGGPTGLNTGCHGSPRSGKPRPARRTAVNDGRLFSKQAAALGILFKRLQQASSQSSQPASKYGRQPLK</sequence>
<evidence type="ECO:0000313" key="2">
    <source>
        <dbReference type="EMBL" id="KAJ1163470.1"/>
    </source>
</evidence>
<evidence type="ECO:0000313" key="3">
    <source>
        <dbReference type="Proteomes" id="UP001066276"/>
    </source>
</evidence>
<reference evidence="2" key="1">
    <citation type="journal article" date="2022" name="bioRxiv">
        <title>Sequencing and chromosome-scale assembly of the giantPleurodeles waltlgenome.</title>
        <authorList>
            <person name="Brown T."/>
            <person name="Elewa A."/>
            <person name="Iarovenko S."/>
            <person name="Subramanian E."/>
            <person name="Araus A.J."/>
            <person name="Petzold A."/>
            <person name="Susuki M."/>
            <person name="Suzuki K.-i.T."/>
            <person name="Hayashi T."/>
            <person name="Toyoda A."/>
            <person name="Oliveira C."/>
            <person name="Osipova E."/>
            <person name="Leigh N.D."/>
            <person name="Simon A."/>
            <person name="Yun M.H."/>
        </authorList>
    </citation>
    <scope>NUCLEOTIDE SEQUENCE</scope>
    <source>
        <strain evidence="2">20211129_DDA</strain>
        <tissue evidence="2">Liver</tissue>
    </source>
</reference>
<feature type="region of interest" description="Disordered" evidence="1">
    <location>
        <begin position="131"/>
        <end position="151"/>
    </location>
</feature>
<evidence type="ECO:0000256" key="1">
    <source>
        <dbReference type="SAM" id="MobiDB-lite"/>
    </source>
</evidence>
<protein>
    <submittedName>
        <fullName evidence="2">Uncharacterized protein</fullName>
    </submittedName>
</protein>
<gene>
    <name evidence="2" type="ORF">NDU88_003928</name>
</gene>
<feature type="region of interest" description="Disordered" evidence="1">
    <location>
        <begin position="31"/>
        <end position="115"/>
    </location>
</feature>